<evidence type="ECO:0000313" key="2">
    <source>
        <dbReference type="EMBL" id="GHO91314.1"/>
    </source>
</evidence>
<keyword evidence="1" id="KW-0472">Membrane</keyword>
<feature type="transmembrane region" description="Helical" evidence="1">
    <location>
        <begin position="203"/>
        <end position="222"/>
    </location>
</feature>
<feature type="transmembrane region" description="Helical" evidence="1">
    <location>
        <begin position="69"/>
        <end position="87"/>
    </location>
</feature>
<keyword evidence="1" id="KW-1133">Transmembrane helix</keyword>
<feature type="transmembrane region" description="Helical" evidence="1">
    <location>
        <begin position="99"/>
        <end position="116"/>
    </location>
</feature>
<accession>A0A8J3MXT9</accession>
<dbReference type="AlphaFoldDB" id="A0A8J3MXT9"/>
<protein>
    <submittedName>
        <fullName evidence="2">Uncharacterized protein</fullName>
    </submittedName>
</protein>
<feature type="transmembrane region" description="Helical" evidence="1">
    <location>
        <begin position="252"/>
        <end position="278"/>
    </location>
</feature>
<feature type="transmembrane region" description="Helical" evidence="1">
    <location>
        <begin position="159"/>
        <end position="191"/>
    </location>
</feature>
<sequence>MEDLQAKDMPAEQALPYKRIQAIIETALIVIGLVAMTLLLNHGMYGDGKKRFLALTALLTHGDIKDGPYSQYSLIGPLFSIPFWYLGKWLSTPLQMISQYNQFVFACGLLCIYLLLKNRIDRHLLRKFLIILLAASMFSMNVTAYYGEVFTALLVGVGILALLLSSTSLVGWGAIIIGVANTPAALVGLICMIGKQLLDSKRLRYILIIVGAAGLIMAESWIRRGSPFASGYEHDSGAHTVMPYSGLVGFHYPFFFGLLSILFSFGKGIFFFAPGLLLPVRKTLLKIEKKEKLQLYRAYLLWIFFLVGLILIYSNWWSWYGGLYWGPRFFLIASLPASFALALRLHYKDSASLPINLLTLGILCLSFWIGLDGAVYSAQATAIPLCMVNSGRLELLCHYTPDFSALWYPFVQPQRLDQSRALYVVYWTFTFAYLLLPLLIKVIAQTGAFLKAFSTTHLDMGKWRI</sequence>
<feature type="transmembrane region" description="Helical" evidence="1">
    <location>
        <begin position="424"/>
        <end position="444"/>
    </location>
</feature>
<feature type="transmembrane region" description="Helical" evidence="1">
    <location>
        <begin position="128"/>
        <end position="147"/>
    </location>
</feature>
<feature type="transmembrane region" description="Helical" evidence="1">
    <location>
        <begin position="325"/>
        <end position="343"/>
    </location>
</feature>
<proteinExistence type="predicted"/>
<gene>
    <name evidence="2" type="ORF">KSF_013620</name>
</gene>
<feature type="transmembrane region" description="Helical" evidence="1">
    <location>
        <begin position="20"/>
        <end position="41"/>
    </location>
</feature>
<evidence type="ECO:0000256" key="1">
    <source>
        <dbReference type="SAM" id="Phobius"/>
    </source>
</evidence>
<feature type="transmembrane region" description="Helical" evidence="1">
    <location>
        <begin position="299"/>
        <end position="319"/>
    </location>
</feature>
<organism evidence="2 3">
    <name type="scientific">Reticulibacter mediterranei</name>
    <dbReference type="NCBI Taxonomy" id="2778369"/>
    <lineage>
        <taxon>Bacteria</taxon>
        <taxon>Bacillati</taxon>
        <taxon>Chloroflexota</taxon>
        <taxon>Ktedonobacteria</taxon>
        <taxon>Ktedonobacterales</taxon>
        <taxon>Reticulibacteraceae</taxon>
        <taxon>Reticulibacter</taxon>
    </lineage>
</organism>
<dbReference type="EMBL" id="BNJK01000001">
    <property type="protein sequence ID" value="GHO91314.1"/>
    <property type="molecule type" value="Genomic_DNA"/>
</dbReference>
<evidence type="ECO:0000313" key="3">
    <source>
        <dbReference type="Proteomes" id="UP000597444"/>
    </source>
</evidence>
<dbReference type="RefSeq" id="WP_220202214.1">
    <property type="nucleotide sequence ID" value="NZ_BNJK01000001.1"/>
</dbReference>
<feature type="transmembrane region" description="Helical" evidence="1">
    <location>
        <begin position="355"/>
        <end position="371"/>
    </location>
</feature>
<comment type="caution">
    <text evidence="2">The sequence shown here is derived from an EMBL/GenBank/DDBJ whole genome shotgun (WGS) entry which is preliminary data.</text>
</comment>
<keyword evidence="3" id="KW-1185">Reference proteome</keyword>
<keyword evidence="1" id="KW-0812">Transmembrane</keyword>
<name>A0A8J3MXT9_9CHLR</name>
<dbReference type="Proteomes" id="UP000597444">
    <property type="component" value="Unassembled WGS sequence"/>
</dbReference>
<reference evidence="2" key="1">
    <citation type="submission" date="2020-10" db="EMBL/GenBank/DDBJ databases">
        <title>Taxonomic study of unclassified bacteria belonging to the class Ktedonobacteria.</title>
        <authorList>
            <person name="Yabe S."/>
            <person name="Wang C.M."/>
            <person name="Zheng Y."/>
            <person name="Sakai Y."/>
            <person name="Cavaletti L."/>
            <person name="Monciardini P."/>
            <person name="Donadio S."/>
        </authorList>
    </citation>
    <scope>NUCLEOTIDE SEQUENCE</scope>
    <source>
        <strain evidence="2">ID150040</strain>
    </source>
</reference>